<proteinExistence type="predicted"/>
<dbReference type="RefSeq" id="WP_139066911.1">
    <property type="nucleotide sequence ID" value="NZ_CP040812.1"/>
</dbReference>
<feature type="transmembrane region" description="Helical" evidence="1">
    <location>
        <begin position="334"/>
        <end position="362"/>
    </location>
</feature>
<evidence type="ECO:0000313" key="2">
    <source>
        <dbReference type="EMBL" id="QCY70352.1"/>
    </source>
</evidence>
<feature type="transmembrane region" description="Helical" evidence="1">
    <location>
        <begin position="91"/>
        <end position="108"/>
    </location>
</feature>
<feature type="transmembrane region" description="Helical" evidence="1">
    <location>
        <begin position="305"/>
        <end position="322"/>
    </location>
</feature>
<name>A0A5B7X6I6_9FLAO</name>
<dbReference type="OrthoDB" id="675873at2"/>
<gene>
    <name evidence="2" type="ORF">FHG64_13580</name>
</gene>
<feature type="transmembrane region" description="Helical" evidence="1">
    <location>
        <begin position="247"/>
        <end position="266"/>
    </location>
</feature>
<organism evidence="2 3">
    <name type="scientific">Antarcticibacterium flavum</name>
    <dbReference type="NCBI Taxonomy" id="2058175"/>
    <lineage>
        <taxon>Bacteria</taxon>
        <taxon>Pseudomonadati</taxon>
        <taxon>Bacteroidota</taxon>
        <taxon>Flavobacteriia</taxon>
        <taxon>Flavobacteriales</taxon>
        <taxon>Flavobacteriaceae</taxon>
        <taxon>Antarcticibacterium</taxon>
    </lineage>
</organism>
<accession>A0A5B7X6I6</accession>
<dbReference type="AlphaFoldDB" id="A0A5B7X6I6"/>
<feature type="transmembrane region" description="Helical" evidence="1">
    <location>
        <begin position="278"/>
        <end position="299"/>
    </location>
</feature>
<keyword evidence="1" id="KW-0812">Transmembrane</keyword>
<keyword evidence="1" id="KW-1133">Transmembrane helix</keyword>
<dbReference type="EMBL" id="CP040812">
    <property type="protein sequence ID" value="QCY70352.1"/>
    <property type="molecule type" value="Genomic_DNA"/>
</dbReference>
<keyword evidence="3" id="KW-1185">Reference proteome</keyword>
<evidence type="ECO:0000313" key="3">
    <source>
        <dbReference type="Proteomes" id="UP000309016"/>
    </source>
</evidence>
<sequence>MKKFRTALKYRGTECLNCGHSLDRSEKYCSNCGQLNSTKKLAFDDFFNEFFAGVFAYDSRVRRTFKALMFSPGKVSRDYIQGKRMRYANPFRFYLSASILFFLIWSLTSGFDGFDTGNQAREVKELSPEEIGELRGNLQKVPALNDSPLNVDTLLARQQRQGTESYRDKYYTGEELDSMGFFNSISSKLILYDAFYKETEIIRPGVAMDSLGHVPTAYNRWLYNKATDFNDFKKNPEVFLNYFINKLPFIIFFFLPLFALFIWLLYIRRPFNYMEHLIFTFHVQTTFFIIIGISLIFDYILDTDMVSGLMLAAFLFYLYKAMRRFYLQGGFKTIVKFILLNFIFLILAFVAAIFSFIASFAIY</sequence>
<protein>
    <submittedName>
        <fullName evidence="2">DUF3667 domain-containing protein</fullName>
    </submittedName>
</protein>
<dbReference type="InterPro" id="IPR022134">
    <property type="entry name" value="DUF3667"/>
</dbReference>
<dbReference type="Pfam" id="PF12412">
    <property type="entry name" value="DUF3667"/>
    <property type="match status" value="1"/>
</dbReference>
<evidence type="ECO:0000256" key="1">
    <source>
        <dbReference type="SAM" id="Phobius"/>
    </source>
</evidence>
<reference evidence="2 3" key="1">
    <citation type="submission" date="2019-06" db="EMBL/GenBank/DDBJ databases">
        <title>Complete genome sequence of Antarcticibacterium flavum KCTC 52984T from an Antarctic marine sediment.</title>
        <authorList>
            <person name="Lee Y.M."/>
            <person name="Shin S.C."/>
        </authorList>
    </citation>
    <scope>NUCLEOTIDE SEQUENCE [LARGE SCALE GENOMIC DNA]</scope>
    <source>
        <strain evidence="2 3">KCTC 52984</strain>
    </source>
</reference>
<keyword evidence="1" id="KW-0472">Membrane</keyword>
<dbReference type="Proteomes" id="UP000309016">
    <property type="component" value="Chromosome"/>
</dbReference>
<dbReference type="KEGG" id="afla:FHG64_13580"/>